<feature type="compositionally biased region" description="Basic residues" evidence="1">
    <location>
        <begin position="1"/>
        <end position="11"/>
    </location>
</feature>
<reference evidence="4" key="1">
    <citation type="journal article" date="2019" name="Int. J. Syst. Evol. Microbiol.">
        <title>The Global Catalogue of Microorganisms (GCM) 10K type strain sequencing project: providing services to taxonomists for standard genome sequencing and annotation.</title>
        <authorList>
            <consortium name="The Broad Institute Genomics Platform"/>
            <consortium name="The Broad Institute Genome Sequencing Center for Infectious Disease"/>
            <person name="Wu L."/>
            <person name="Ma J."/>
        </authorList>
    </citation>
    <scope>NUCLEOTIDE SEQUENCE [LARGE SCALE GENOMIC DNA]</scope>
    <source>
        <strain evidence="4">CGMCC 1.10188</strain>
    </source>
</reference>
<feature type="region of interest" description="Disordered" evidence="1">
    <location>
        <begin position="1"/>
        <end position="20"/>
    </location>
</feature>
<feature type="transmembrane region" description="Helical" evidence="2">
    <location>
        <begin position="56"/>
        <end position="76"/>
    </location>
</feature>
<dbReference type="EMBL" id="BMDZ01000064">
    <property type="protein sequence ID" value="GGB56002.1"/>
    <property type="molecule type" value="Genomic_DNA"/>
</dbReference>
<organism evidence="3 4">
    <name type="scientific">Tistrella bauzanensis</name>
    <dbReference type="NCBI Taxonomy" id="657419"/>
    <lineage>
        <taxon>Bacteria</taxon>
        <taxon>Pseudomonadati</taxon>
        <taxon>Pseudomonadota</taxon>
        <taxon>Alphaproteobacteria</taxon>
        <taxon>Geminicoccales</taxon>
        <taxon>Geminicoccaceae</taxon>
        <taxon>Tistrella</taxon>
    </lineage>
</organism>
<evidence type="ECO:0000313" key="4">
    <source>
        <dbReference type="Proteomes" id="UP000603352"/>
    </source>
</evidence>
<evidence type="ECO:0000256" key="2">
    <source>
        <dbReference type="SAM" id="Phobius"/>
    </source>
</evidence>
<feature type="transmembrane region" description="Helical" evidence="2">
    <location>
        <begin position="28"/>
        <end position="50"/>
    </location>
</feature>
<accession>A0ABQ1J0P6</accession>
<keyword evidence="2" id="KW-1133">Transmembrane helix</keyword>
<dbReference type="Proteomes" id="UP000603352">
    <property type="component" value="Unassembled WGS sequence"/>
</dbReference>
<dbReference type="RefSeq" id="WP_188581408.1">
    <property type="nucleotide sequence ID" value="NZ_BMDZ01000064.1"/>
</dbReference>
<name>A0ABQ1J0P6_9PROT</name>
<keyword evidence="4" id="KW-1185">Reference proteome</keyword>
<comment type="caution">
    <text evidence="3">The sequence shown here is derived from an EMBL/GenBank/DDBJ whole genome shotgun (WGS) entry which is preliminary data.</text>
</comment>
<evidence type="ECO:0000313" key="3">
    <source>
        <dbReference type="EMBL" id="GGB56002.1"/>
    </source>
</evidence>
<keyword evidence="2" id="KW-0472">Membrane</keyword>
<protein>
    <submittedName>
        <fullName evidence="3">Uncharacterized protein</fullName>
    </submittedName>
</protein>
<keyword evidence="2" id="KW-0812">Transmembrane</keyword>
<gene>
    <name evidence="3" type="ORF">GCM10011505_41170</name>
</gene>
<feature type="transmembrane region" description="Helical" evidence="2">
    <location>
        <begin position="88"/>
        <end position="107"/>
    </location>
</feature>
<sequence>MSGKSRSRKPRPAADAGRHGFQVDAAPSTAATIAGLAVAVLAAVATAAVVSGAEAAVTLGLAGWLPVAVLAIMTGGGGPGLKRRMLRGSGFTAVLPLLPLAVGVALASGRTL</sequence>
<proteinExistence type="predicted"/>
<evidence type="ECO:0000256" key="1">
    <source>
        <dbReference type="SAM" id="MobiDB-lite"/>
    </source>
</evidence>